<name>A0AAN9EIW0_CROPI</name>
<comment type="caution">
    <text evidence="5">The sequence shown here is derived from an EMBL/GenBank/DDBJ whole genome shotgun (WGS) entry which is preliminary data.</text>
</comment>
<dbReference type="PROSITE" id="PS50297">
    <property type="entry name" value="ANK_REP_REGION"/>
    <property type="match status" value="2"/>
</dbReference>
<comment type="subcellular location">
    <subcellularLocation>
        <location evidence="1">Cell membrane</location>
        <topology evidence="1">Peripheral membrane protein</topology>
        <orientation evidence="1">Cytoplasmic side</orientation>
    </subcellularLocation>
</comment>
<dbReference type="EMBL" id="JAYWIO010000006">
    <property type="protein sequence ID" value="KAK7257195.1"/>
    <property type="molecule type" value="Genomic_DNA"/>
</dbReference>
<feature type="transmembrane region" description="Helical" evidence="3">
    <location>
        <begin position="287"/>
        <end position="304"/>
    </location>
</feature>
<keyword evidence="2" id="KW-0040">ANK repeat</keyword>
<proteinExistence type="predicted"/>
<keyword evidence="3" id="KW-0812">Transmembrane</keyword>
<keyword evidence="3" id="KW-1133">Transmembrane helix</keyword>
<feature type="domain" description="PGG" evidence="4">
    <location>
        <begin position="282"/>
        <end position="398"/>
    </location>
</feature>
<dbReference type="PANTHER" id="PTHR24128:SF87">
    <property type="entry name" value="ANKYRIN REPEAT FAMILY PROTEIN"/>
    <property type="match status" value="1"/>
</dbReference>
<dbReference type="Proteomes" id="UP001372338">
    <property type="component" value="Unassembled WGS sequence"/>
</dbReference>
<dbReference type="PROSITE" id="PS50088">
    <property type="entry name" value="ANK_REPEAT"/>
    <property type="match status" value="2"/>
</dbReference>
<gene>
    <name evidence="5" type="ORF">RIF29_30986</name>
</gene>
<dbReference type="InterPro" id="IPR026961">
    <property type="entry name" value="PGG_dom"/>
</dbReference>
<organism evidence="5 6">
    <name type="scientific">Crotalaria pallida</name>
    <name type="common">Smooth rattlebox</name>
    <name type="synonym">Crotalaria striata</name>
    <dbReference type="NCBI Taxonomy" id="3830"/>
    <lineage>
        <taxon>Eukaryota</taxon>
        <taxon>Viridiplantae</taxon>
        <taxon>Streptophyta</taxon>
        <taxon>Embryophyta</taxon>
        <taxon>Tracheophyta</taxon>
        <taxon>Spermatophyta</taxon>
        <taxon>Magnoliopsida</taxon>
        <taxon>eudicotyledons</taxon>
        <taxon>Gunneridae</taxon>
        <taxon>Pentapetalae</taxon>
        <taxon>rosids</taxon>
        <taxon>fabids</taxon>
        <taxon>Fabales</taxon>
        <taxon>Fabaceae</taxon>
        <taxon>Papilionoideae</taxon>
        <taxon>50 kb inversion clade</taxon>
        <taxon>genistoids sensu lato</taxon>
        <taxon>core genistoids</taxon>
        <taxon>Crotalarieae</taxon>
        <taxon>Crotalaria</taxon>
    </lineage>
</organism>
<dbReference type="SMART" id="SM00248">
    <property type="entry name" value="ANK"/>
    <property type="match status" value="5"/>
</dbReference>
<accession>A0AAN9EIW0</accession>
<feature type="repeat" description="ANK" evidence="2">
    <location>
        <begin position="188"/>
        <end position="220"/>
    </location>
</feature>
<evidence type="ECO:0000313" key="6">
    <source>
        <dbReference type="Proteomes" id="UP001372338"/>
    </source>
</evidence>
<keyword evidence="6" id="KW-1185">Reference proteome</keyword>
<feature type="transmembrane region" description="Helical" evidence="3">
    <location>
        <begin position="350"/>
        <end position="372"/>
    </location>
</feature>
<dbReference type="PANTHER" id="PTHR24128">
    <property type="entry name" value="HOMEOBOX PROTEIN WARIAI"/>
    <property type="match status" value="1"/>
</dbReference>
<evidence type="ECO:0000256" key="3">
    <source>
        <dbReference type="SAM" id="Phobius"/>
    </source>
</evidence>
<evidence type="ECO:0000313" key="5">
    <source>
        <dbReference type="EMBL" id="KAK7257195.1"/>
    </source>
</evidence>
<dbReference type="InterPro" id="IPR036770">
    <property type="entry name" value="Ankyrin_rpt-contain_sf"/>
</dbReference>
<dbReference type="Pfam" id="PF12796">
    <property type="entry name" value="Ank_2"/>
    <property type="match status" value="1"/>
</dbReference>
<sequence>MNMVMDKMLKTAAQEGDINLLYTIIQEDPYVLEQLDVIPFVETPLHIAASLGHLHFATEIMRLKPSFAWKLNQQGFSPIHLALQHDQMRIVQRFVEINKELVRVKGREGVTPLHFVSQYGNIDLLANFLSNCPDSIEDVTIRGETALHIAVKHKQYETLQVLIGWLKRTQHRGAMQIEKTILNYKDESGNTILHISALLNDSQVLRLLINSKVDLKAKNLGNLTALDVAVSDEIKDKLVKAGAKRGSSITTSPTLAHKLRSKTNIIDNILIYILRIRGDISEEQRNAFLVVAALVATATYQAVLSPPGGFFQANAGDTNQNIQNTTSVNNTATNVTQGNAGKSVMSEGDFFTLAIMNMLSFLVSAMTIYILTPSGIVGKLLASPMFWLAYCYIYSVMVISPTSASKLFSMIMLFVFIFFWIVHYTFSIVYRRASGYAQNRENQIM</sequence>
<feature type="transmembrane region" description="Helical" evidence="3">
    <location>
        <begin position="384"/>
        <end position="401"/>
    </location>
</feature>
<feature type="transmembrane region" description="Helical" evidence="3">
    <location>
        <begin position="407"/>
        <end position="430"/>
    </location>
</feature>
<evidence type="ECO:0000256" key="2">
    <source>
        <dbReference type="PROSITE-ProRule" id="PRU00023"/>
    </source>
</evidence>
<feature type="repeat" description="ANK" evidence="2">
    <location>
        <begin position="142"/>
        <end position="163"/>
    </location>
</feature>
<dbReference type="GO" id="GO:0005886">
    <property type="term" value="C:plasma membrane"/>
    <property type="evidence" value="ECO:0007669"/>
    <property type="project" value="UniProtKB-SubCell"/>
</dbReference>
<protein>
    <recommendedName>
        <fullName evidence="4">PGG domain-containing protein</fullName>
    </recommendedName>
</protein>
<dbReference type="SUPFAM" id="SSF48403">
    <property type="entry name" value="Ankyrin repeat"/>
    <property type="match status" value="1"/>
</dbReference>
<keyword evidence="3" id="KW-0472">Membrane</keyword>
<dbReference type="Pfam" id="PF13962">
    <property type="entry name" value="PGG"/>
    <property type="match status" value="1"/>
</dbReference>
<evidence type="ECO:0000256" key="1">
    <source>
        <dbReference type="ARBA" id="ARBA00004413"/>
    </source>
</evidence>
<dbReference type="AlphaFoldDB" id="A0AAN9EIW0"/>
<dbReference type="Pfam" id="PF00023">
    <property type="entry name" value="Ank"/>
    <property type="match status" value="1"/>
</dbReference>
<evidence type="ECO:0000259" key="4">
    <source>
        <dbReference type="Pfam" id="PF13962"/>
    </source>
</evidence>
<dbReference type="Gene3D" id="1.25.40.20">
    <property type="entry name" value="Ankyrin repeat-containing domain"/>
    <property type="match status" value="1"/>
</dbReference>
<reference evidence="5 6" key="1">
    <citation type="submission" date="2024-01" db="EMBL/GenBank/DDBJ databases">
        <title>The genomes of 5 underutilized Papilionoideae crops provide insights into root nodulation and disease resistanc.</title>
        <authorList>
            <person name="Yuan L."/>
        </authorList>
    </citation>
    <scope>NUCLEOTIDE SEQUENCE [LARGE SCALE GENOMIC DNA]</scope>
    <source>
        <strain evidence="5">ZHUSHIDOU_FW_LH</strain>
        <tissue evidence="5">Leaf</tissue>
    </source>
</reference>
<dbReference type="InterPro" id="IPR002110">
    <property type="entry name" value="Ankyrin_rpt"/>
</dbReference>